<dbReference type="InterPro" id="IPR051395">
    <property type="entry name" value="Cytochrome_c_Peroxidase/MauG"/>
</dbReference>
<dbReference type="SUPFAM" id="SSF46626">
    <property type="entry name" value="Cytochrome c"/>
    <property type="match status" value="2"/>
</dbReference>
<comment type="PTM">
    <text evidence="8">Binds 2 heme groups per subunit.</text>
</comment>
<keyword evidence="13" id="KW-1185">Reference proteome</keyword>
<feature type="binding site" description="axial binding residue" evidence="9">
    <location>
        <position position="232"/>
    </location>
    <ligand>
        <name>heme c</name>
        <dbReference type="ChEBI" id="CHEBI:61717"/>
        <label>2</label>
    </ligand>
    <ligandPart>
        <name>Fe</name>
        <dbReference type="ChEBI" id="CHEBI:18248"/>
    </ligandPart>
</feature>
<feature type="domain" description="Cytochrome c" evidence="11">
    <location>
        <begin position="63"/>
        <end position="195"/>
    </location>
</feature>
<comment type="subcellular location">
    <subcellularLocation>
        <location evidence="1">Periplasm</location>
    </subcellularLocation>
</comment>
<dbReference type="Proteomes" id="UP000035760">
    <property type="component" value="Unassembled WGS sequence"/>
</dbReference>
<dbReference type="AlphaFoldDB" id="W6M6T4"/>
<comment type="cofactor">
    <cofactor evidence="8">
        <name>heme</name>
        <dbReference type="ChEBI" id="CHEBI:30413"/>
    </cofactor>
    <text evidence="8">Binds 2 heme groups.</text>
</comment>
<keyword evidence="2 8" id="KW-0349">Heme</keyword>
<reference evidence="12" key="2">
    <citation type="submission" date="2014-03" db="EMBL/GenBank/DDBJ databases">
        <title>Candidatus Competibacter-lineage genomes retrieved from metagenomes reveal functional metabolic diversity.</title>
        <authorList>
            <person name="McIlroy S.J."/>
            <person name="Albertsen M."/>
            <person name="Andresen E.K."/>
            <person name="Saunders A.M."/>
            <person name="Kristiansen R."/>
            <person name="Stokholm-Bjerregaard M."/>
            <person name="Nielsen K.L."/>
            <person name="Nielsen P.H."/>
        </authorList>
    </citation>
    <scope>NUCLEOTIDE SEQUENCE</scope>
    <source>
        <strain evidence="12">Run_A_D11</strain>
    </source>
</reference>
<evidence type="ECO:0000313" key="12">
    <source>
        <dbReference type="EMBL" id="CDI03402.1"/>
    </source>
</evidence>
<feature type="chain" id="PRO_5004878197" evidence="10">
    <location>
        <begin position="35"/>
        <end position="349"/>
    </location>
</feature>
<proteinExistence type="predicted"/>
<dbReference type="PANTHER" id="PTHR30600:SF7">
    <property type="entry name" value="CYTOCHROME C PEROXIDASE-RELATED"/>
    <property type="match status" value="1"/>
</dbReference>
<dbReference type="GO" id="GO:0020037">
    <property type="term" value="F:heme binding"/>
    <property type="evidence" value="ECO:0007669"/>
    <property type="project" value="InterPro"/>
</dbReference>
<dbReference type="Pfam" id="PF03150">
    <property type="entry name" value="CCP_MauG"/>
    <property type="match status" value="1"/>
</dbReference>
<feature type="binding site" description="axial binding residue" evidence="9">
    <location>
        <position position="89"/>
    </location>
    <ligand>
        <name>heme c</name>
        <dbReference type="ChEBI" id="CHEBI:61717"/>
        <label>1</label>
    </ligand>
    <ligandPart>
        <name>Fe</name>
        <dbReference type="ChEBI" id="CHEBI:18248"/>
    </ligandPart>
</feature>
<feature type="signal peptide" evidence="10">
    <location>
        <begin position="1"/>
        <end position="34"/>
    </location>
</feature>
<dbReference type="InterPro" id="IPR004852">
    <property type="entry name" value="Di-haem_cyt_c_peroxidsae"/>
</dbReference>
<evidence type="ECO:0000256" key="10">
    <source>
        <dbReference type="SAM" id="SignalP"/>
    </source>
</evidence>
<evidence type="ECO:0000256" key="7">
    <source>
        <dbReference type="ARBA" id="ARBA00023004"/>
    </source>
</evidence>
<dbReference type="GO" id="GO:0046872">
    <property type="term" value="F:metal ion binding"/>
    <property type="evidence" value="ECO:0007669"/>
    <property type="project" value="UniProtKB-KW"/>
</dbReference>
<dbReference type="EC" id="1.11.1.5" evidence="12"/>
<dbReference type="PANTHER" id="PTHR30600">
    <property type="entry name" value="CYTOCHROME C PEROXIDASE-RELATED"/>
    <property type="match status" value="1"/>
</dbReference>
<dbReference type="PROSITE" id="PS51007">
    <property type="entry name" value="CYTC"/>
    <property type="match status" value="2"/>
</dbReference>
<dbReference type="GO" id="GO:0004130">
    <property type="term" value="F:cytochrome-c peroxidase activity"/>
    <property type="evidence" value="ECO:0007669"/>
    <property type="project" value="UniProtKB-EC"/>
</dbReference>
<dbReference type="InterPro" id="IPR009056">
    <property type="entry name" value="Cyt_c-like_dom"/>
</dbReference>
<feature type="binding site" description="covalent" evidence="8">
    <location>
        <position position="88"/>
    </location>
    <ligand>
        <name>heme c</name>
        <dbReference type="ChEBI" id="CHEBI:61717"/>
        <label>1</label>
    </ligand>
</feature>
<evidence type="ECO:0000313" key="13">
    <source>
        <dbReference type="Proteomes" id="UP000035760"/>
    </source>
</evidence>
<dbReference type="GO" id="GO:0042597">
    <property type="term" value="C:periplasmic space"/>
    <property type="evidence" value="ECO:0007669"/>
    <property type="project" value="UniProtKB-SubCell"/>
</dbReference>
<evidence type="ECO:0000256" key="5">
    <source>
        <dbReference type="ARBA" id="ARBA00022764"/>
    </source>
</evidence>
<dbReference type="EMBL" id="CBTJ020000057">
    <property type="protein sequence ID" value="CDI03402.1"/>
    <property type="molecule type" value="Genomic_DNA"/>
</dbReference>
<evidence type="ECO:0000256" key="3">
    <source>
        <dbReference type="ARBA" id="ARBA00022723"/>
    </source>
</evidence>
<keyword evidence="7 9" id="KW-0408">Iron</keyword>
<dbReference type="InterPro" id="IPR036909">
    <property type="entry name" value="Cyt_c-like_dom_sf"/>
</dbReference>
<evidence type="ECO:0000259" key="11">
    <source>
        <dbReference type="PROSITE" id="PS51007"/>
    </source>
</evidence>
<evidence type="ECO:0000256" key="8">
    <source>
        <dbReference type="PIRSR" id="PIRSR000294-1"/>
    </source>
</evidence>
<keyword evidence="12" id="KW-0575">Peroxidase</keyword>
<sequence>MRRASESKTGDGRPTFGSRRALAALSLAAGLAFAQQAPVPPATVADHHEAIVPLPLTIAVDPVQAAIGERMFRDPRLSQDRDMACTACHHLDSGGGDGLPRAKTADGVTLARNSPTIFNVAFNFSYNWDGVADSLEAHADQLLLNPKIMRADWPELLARLKDDAGYVRAFAAAYPDGITKPNALSALASYERSLITPNARFDRYLRGELGALSVAERQGYALFSGYGCIACHQGANVGGNMYQKFGVFEDVLTPTAQDATPDPGRYKVTQVERDRGVFRVPSLRNVALTAPYFHDGRAATLEEAVETMARVQLGRNLAPTEIGLIVQFLRSLTGEYNGRPFAGTAPERR</sequence>
<feature type="binding site" description="covalent" evidence="8">
    <location>
        <position position="231"/>
    </location>
    <ligand>
        <name>heme c</name>
        <dbReference type="ChEBI" id="CHEBI:61717"/>
        <label>2</label>
    </ligand>
</feature>
<feature type="binding site" description="covalent" evidence="8">
    <location>
        <position position="85"/>
    </location>
    <ligand>
        <name>heme c</name>
        <dbReference type="ChEBI" id="CHEBI:61717"/>
        <label>1</label>
    </ligand>
</feature>
<dbReference type="GO" id="GO:0009055">
    <property type="term" value="F:electron transfer activity"/>
    <property type="evidence" value="ECO:0007669"/>
    <property type="project" value="InterPro"/>
</dbReference>
<evidence type="ECO:0000256" key="6">
    <source>
        <dbReference type="ARBA" id="ARBA00023002"/>
    </source>
</evidence>
<dbReference type="RefSeq" id="WP_082161263.1">
    <property type="nucleotide sequence ID" value="NZ_CBTJ020000057.1"/>
</dbReference>
<gene>
    <name evidence="12" type="ORF">BN873_490011</name>
</gene>
<feature type="binding site" description="axial binding residue" evidence="9">
    <location>
        <position position="308"/>
    </location>
    <ligand>
        <name>heme c</name>
        <dbReference type="ChEBI" id="CHEBI:61717"/>
        <label>2</label>
    </ligand>
    <ligandPart>
        <name>Fe</name>
        <dbReference type="ChEBI" id="CHEBI:18248"/>
    </ligandPart>
</feature>
<dbReference type="PIRSF" id="PIRSF000294">
    <property type="entry name" value="Cytochrome-c_peroxidase"/>
    <property type="match status" value="1"/>
</dbReference>
<dbReference type="Gene3D" id="1.10.760.10">
    <property type="entry name" value="Cytochrome c-like domain"/>
    <property type="match status" value="2"/>
</dbReference>
<keyword evidence="3 9" id="KW-0479">Metal-binding</keyword>
<evidence type="ECO:0000256" key="2">
    <source>
        <dbReference type="ARBA" id="ARBA00022617"/>
    </source>
</evidence>
<name>W6M6T4_9GAMM</name>
<evidence type="ECO:0000256" key="1">
    <source>
        <dbReference type="ARBA" id="ARBA00004418"/>
    </source>
</evidence>
<protein>
    <submittedName>
        <fullName evidence="12">Cytochrome c551 peroxidase</fullName>
        <ecNumber evidence="12">1.11.1.5</ecNumber>
    </submittedName>
</protein>
<keyword evidence="6 12" id="KW-0560">Oxidoreductase</keyword>
<reference evidence="12" key="1">
    <citation type="submission" date="2013-07" db="EMBL/GenBank/DDBJ databases">
        <authorList>
            <person name="McIlroy S."/>
        </authorList>
    </citation>
    <scope>NUCLEOTIDE SEQUENCE [LARGE SCALE GENOMIC DNA]</scope>
    <source>
        <strain evidence="12">Run_A_D11</strain>
    </source>
</reference>
<keyword evidence="5" id="KW-0574">Periplasm</keyword>
<accession>W6M6T4</accession>
<dbReference type="STRING" id="1400863.BN873_490011"/>
<comment type="caution">
    <text evidence="12">The sequence shown here is derived from an EMBL/GenBank/DDBJ whole genome shotgun (WGS) entry which is preliminary data.</text>
</comment>
<feature type="domain" description="Cytochrome c" evidence="11">
    <location>
        <begin position="214"/>
        <end position="333"/>
    </location>
</feature>
<evidence type="ECO:0000256" key="9">
    <source>
        <dbReference type="PIRSR" id="PIRSR000294-2"/>
    </source>
</evidence>
<keyword evidence="4 10" id="KW-0732">Signal</keyword>
<feature type="binding site" description="covalent" evidence="8">
    <location>
        <position position="228"/>
    </location>
    <ligand>
        <name>heme c</name>
        <dbReference type="ChEBI" id="CHEBI:61717"/>
        <label>2</label>
    </ligand>
</feature>
<evidence type="ECO:0000256" key="4">
    <source>
        <dbReference type="ARBA" id="ARBA00022729"/>
    </source>
</evidence>
<organism evidence="12 13">
    <name type="scientific">Candidatus Competibacter denitrificans Run_A_D11</name>
    <dbReference type="NCBI Taxonomy" id="1400863"/>
    <lineage>
        <taxon>Bacteria</taxon>
        <taxon>Pseudomonadati</taxon>
        <taxon>Pseudomonadota</taxon>
        <taxon>Gammaproteobacteria</taxon>
        <taxon>Candidatus Competibacteraceae</taxon>
        <taxon>Candidatus Competibacter</taxon>
    </lineage>
</organism>
<dbReference type="InterPro" id="IPR026259">
    <property type="entry name" value="MauG/Cytc_peroxidase"/>
</dbReference>